<proteinExistence type="predicted"/>
<dbReference type="InterPro" id="IPR027523">
    <property type="entry name" value="CLU_prot"/>
</dbReference>
<dbReference type="PROSITE" id="PS51823">
    <property type="entry name" value="CLU"/>
    <property type="match status" value="1"/>
</dbReference>
<sequence length="550" mass="60877">MAPKSGRGKANKAKADKRKKEEKAVVPILVDITVITPYDSQVVLKGISTDKILDVRRLLAVNVETCHLTNYSLSHEVKGQRLNDRVERTIPMKLKQLRTCGGFWTLWPVPPGLPNPKRSLPSPDSKSKKNSRTHQPKSNAGPPVTSNGDIRAVSPSSESPVSPISDSLGMVAIHPTPKLSDFYEFFSFAHLSPPILNLKRCDLKNAEDRRKGDYFQIQIKICNGKLVEVVASEKGFYTVGKQFLQSHSLVDLLQQLSRGFSNAHQSLMKAFLEHNKFGNLPYGFRANTWLVPPSVAEFPSDFPALPTEDENWGGNGGGQGRNAEYDLRPWATDFALLARLPCKTEEERVVRDRKAFLLHSKFVEIAIYKAVAAIRHLMESRLNTANICHSSPGSVLQQDYVGDLSIEIKRDEMDANKVTSNESTVTDKEVAQRNLLKGLTADESVVVRDITSLGGVVVRHCGYTATVRVVNNMKKGKPEAEDIEIDDLPDGGANALNVNSLRLLLHKFGAESSGVSQSQLSILNDLESSRCLVQRVVKDSMKKIEEPSCF</sequence>
<dbReference type="Proteomes" id="UP001163823">
    <property type="component" value="Chromosome 11"/>
</dbReference>
<dbReference type="KEGG" id="qsa:O6P43_027896"/>
<protein>
    <submittedName>
        <fullName evidence="3">Tetratricopeptide repeat (TPR)-like superfamily protein</fullName>
    </submittedName>
</protein>
<dbReference type="GO" id="GO:0005737">
    <property type="term" value="C:cytoplasm"/>
    <property type="evidence" value="ECO:0007669"/>
    <property type="project" value="TreeGrafter"/>
</dbReference>
<dbReference type="AlphaFoldDB" id="A0AAD7L5F2"/>
<feature type="compositionally biased region" description="Low complexity" evidence="1">
    <location>
        <begin position="154"/>
        <end position="167"/>
    </location>
</feature>
<organism evidence="3 4">
    <name type="scientific">Quillaja saponaria</name>
    <name type="common">Soap bark tree</name>
    <dbReference type="NCBI Taxonomy" id="32244"/>
    <lineage>
        <taxon>Eukaryota</taxon>
        <taxon>Viridiplantae</taxon>
        <taxon>Streptophyta</taxon>
        <taxon>Embryophyta</taxon>
        <taxon>Tracheophyta</taxon>
        <taxon>Spermatophyta</taxon>
        <taxon>Magnoliopsida</taxon>
        <taxon>eudicotyledons</taxon>
        <taxon>Gunneridae</taxon>
        <taxon>Pentapetalae</taxon>
        <taxon>rosids</taxon>
        <taxon>fabids</taxon>
        <taxon>Fabales</taxon>
        <taxon>Quillajaceae</taxon>
        <taxon>Quillaja</taxon>
    </lineage>
</organism>
<feature type="domain" description="Clu" evidence="2">
    <location>
        <begin position="308"/>
        <end position="550"/>
    </location>
</feature>
<reference evidence="3" key="1">
    <citation type="journal article" date="2023" name="Science">
        <title>Elucidation of the pathway for biosynthesis of saponin adjuvants from the soapbark tree.</title>
        <authorList>
            <person name="Reed J."/>
            <person name="Orme A."/>
            <person name="El-Demerdash A."/>
            <person name="Owen C."/>
            <person name="Martin L.B.B."/>
            <person name="Misra R.C."/>
            <person name="Kikuchi S."/>
            <person name="Rejzek M."/>
            <person name="Martin A.C."/>
            <person name="Harkess A."/>
            <person name="Leebens-Mack J."/>
            <person name="Louveau T."/>
            <person name="Stephenson M.J."/>
            <person name="Osbourn A."/>
        </authorList>
    </citation>
    <scope>NUCLEOTIDE SEQUENCE</scope>
    <source>
        <strain evidence="3">S10</strain>
    </source>
</reference>
<dbReference type="InterPro" id="IPR028275">
    <property type="entry name" value="CLU_N"/>
</dbReference>
<evidence type="ECO:0000313" key="4">
    <source>
        <dbReference type="Proteomes" id="UP001163823"/>
    </source>
</evidence>
<comment type="caution">
    <text evidence="3">The sequence shown here is derived from an EMBL/GenBank/DDBJ whole genome shotgun (WGS) entry which is preliminary data.</text>
</comment>
<dbReference type="EMBL" id="JARAOO010000011">
    <property type="protein sequence ID" value="KAJ7951919.1"/>
    <property type="molecule type" value="Genomic_DNA"/>
</dbReference>
<evidence type="ECO:0000313" key="3">
    <source>
        <dbReference type="EMBL" id="KAJ7951919.1"/>
    </source>
</evidence>
<name>A0AAD7L5F2_QUISA</name>
<keyword evidence="4" id="KW-1185">Reference proteome</keyword>
<dbReference type="PANTHER" id="PTHR12601:SF45">
    <property type="entry name" value="PROTEIN REDUCED CHLOROPLAST COVERAGE 3"/>
    <property type="match status" value="1"/>
</dbReference>
<dbReference type="Pfam" id="PF15044">
    <property type="entry name" value="CLU_N"/>
    <property type="match status" value="1"/>
</dbReference>
<gene>
    <name evidence="3" type="ORF">O6P43_027896</name>
</gene>
<evidence type="ECO:0000256" key="1">
    <source>
        <dbReference type="SAM" id="MobiDB-lite"/>
    </source>
</evidence>
<feature type="region of interest" description="Disordered" evidence="1">
    <location>
        <begin position="114"/>
        <end position="167"/>
    </location>
</feature>
<dbReference type="InterPro" id="IPR025697">
    <property type="entry name" value="CLU_dom"/>
</dbReference>
<dbReference type="PANTHER" id="PTHR12601">
    <property type="entry name" value="EUKARYOTIC TRANSLATION INITIATION FACTOR 3 SUBUNIT EIF-3"/>
    <property type="match status" value="1"/>
</dbReference>
<evidence type="ECO:0000259" key="2">
    <source>
        <dbReference type="PROSITE" id="PS51823"/>
    </source>
</evidence>
<accession>A0AAD7L5F2</accession>